<comment type="caution">
    <text evidence="1">The sequence shown here is derived from an EMBL/GenBank/DDBJ whole genome shotgun (WGS) entry which is preliminary data.</text>
</comment>
<dbReference type="AlphaFoldDB" id="A0A392NEF1"/>
<proteinExistence type="predicted"/>
<evidence type="ECO:0008006" key="3">
    <source>
        <dbReference type="Google" id="ProtNLM"/>
    </source>
</evidence>
<evidence type="ECO:0000313" key="1">
    <source>
        <dbReference type="EMBL" id="MCH98102.1"/>
    </source>
</evidence>
<evidence type="ECO:0000313" key="2">
    <source>
        <dbReference type="Proteomes" id="UP000265520"/>
    </source>
</evidence>
<dbReference type="PANTHER" id="PTHR33710:SF64">
    <property type="entry name" value="ENDONUCLEASE_EXONUCLEASE_PHOSPHATASE DOMAIN-CONTAINING PROTEIN"/>
    <property type="match status" value="1"/>
</dbReference>
<reference evidence="1 2" key="1">
    <citation type="journal article" date="2018" name="Front. Plant Sci.">
        <title>Red Clover (Trifolium pratense) and Zigzag Clover (T. medium) - A Picture of Genomic Similarities and Differences.</title>
        <authorList>
            <person name="Dluhosova J."/>
            <person name="Istvanek J."/>
            <person name="Nedelnik J."/>
            <person name="Repkova J."/>
        </authorList>
    </citation>
    <scope>NUCLEOTIDE SEQUENCE [LARGE SCALE GENOMIC DNA]</scope>
    <source>
        <strain evidence="2">cv. 10/8</strain>
        <tissue evidence="1">Leaf</tissue>
    </source>
</reference>
<feature type="non-terminal residue" evidence="1">
    <location>
        <position position="319"/>
    </location>
</feature>
<dbReference type="Gene3D" id="3.60.10.10">
    <property type="entry name" value="Endonuclease/exonuclease/phosphatase"/>
    <property type="match status" value="1"/>
</dbReference>
<gene>
    <name evidence="1" type="ORF">A2U01_0019101</name>
</gene>
<dbReference type="InterPro" id="IPR036691">
    <property type="entry name" value="Endo/exonu/phosph_ase_sf"/>
</dbReference>
<organism evidence="1 2">
    <name type="scientific">Trifolium medium</name>
    <dbReference type="NCBI Taxonomy" id="97028"/>
    <lineage>
        <taxon>Eukaryota</taxon>
        <taxon>Viridiplantae</taxon>
        <taxon>Streptophyta</taxon>
        <taxon>Embryophyta</taxon>
        <taxon>Tracheophyta</taxon>
        <taxon>Spermatophyta</taxon>
        <taxon>Magnoliopsida</taxon>
        <taxon>eudicotyledons</taxon>
        <taxon>Gunneridae</taxon>
        <taxon>Pentapetalae</taxon>
        <taxon>rosids</taxon>
        <taxon>fabids</taxon>
        <taxon>Fabales</taxon>
        <taxon>Fabaceae</taxon>
        <taxon>Papilionoideae</taxon>
        <taxon>50 kb inversion clade</taxon>
        <taxon>NPAAA clade</taxon>
        <taxon>Hologalegina</taxon>
        <taxon>IRL clade</taxon>
        <taxon>Trifolieae</taxon>
        <taxon>Trifolium</taxon>
    </lineage>
</organism>
<keyword evidence="2" id="KW-1185">Reference proteome</keyword>
<name>A0A392NEF1_9FABA</name>
<dbReference type="SUPFAM" id="SSF56219">
    <property type="entry name" value="DNase I-like"/>
    <property type="match status" value="1"/>
</dbReference>
<accession>A0A392NEF1</accession>
<protein>
    <recommendedName>
        <fullName evidence="3">LINE-1 reverse transcriptase like</fullName>
    </recommendedName>
</protein>
<dbReference type="EMBL" id="LXQA010036722">
    <property type="protein sequence ID" value="MCH98102.1"/>
    <property type="molecule type" value="Genomic_DNA"/>
</dbReference>
<dbReference type="Proteomes" id="UP000265520">
    <property type="component" value="Unassembled WGS sequence"/>
</dbReference>
<sequence length="319" mass="36662">MGNWCVVGDFNAVVSSEERIGVTLETARNVEMRAFGGFIEEMNLIDLPCLGRRFTWYHANGSSMSRLDRVLVSTEWMVSWGNCSLWVLPRDLSDHCPLVEVVEEAWRENGVRGWMGFILKEKLKGLKVRLKEWNKVEFGNMDLRSKNLIEDIQDLDIRGELTGLDSQEVTLRKELFVELWKLQKSKEALLFQRSRSKWLTQGDANSKFFHGCIVARNKRNAITALKEGDIWLESPTQIREAVEAFFSRHFSASHRTRPNLGGIHPPRLSLEDQASLTVPFTLEEIEQDVIESDGNKSPGPDDFNFAFLKNCWNIIKDEI</sequence>
<dbReference type="PANTHER" id="PTHR33710">
    <property type="entry name" value="BNAC02G09200D PROTEIN"/>
    <property type="match status" value="1"/>
</dbReference>